<dbReference type="EMBL" id="CAFAAQ010000013">
    <property type="protein sequence ID" value="CAB4796591.1"/>
    <property type="molecule type" value="Genomic_DNA"/>
</dbReference>
<dbReference type="PANTHER" id="PTHR43825">
    <property type="entry name" value="PYRUVATE DEHYDROGENASE E1 COMPONENT"/>
    <property type="match status" value="1"/>
</dbReference>
<dbReference type="AlphaFoldDB" id="A0A6J6XHB9"/>
<evidence type="ECO:0000256" key="1">
    <source>
        <dbReference type="ARBA" id="ARBA00001964"/>
    </source>
</evidence>
<dbReference type="EC" id="1.2.4.1" evidence="2"/>
<dbReference type="InterPro" id="IPR005474">
    <property type="entry name" value="Transketolase_N"/>
</dbReference>
<feature type="domain" description="Pyruvate dehydrogenase E1 component middle" evidence="9">
    <location>
        <begin position="495"/>
        <end position="721"/>
    </location>
</feature>
<dbReference type="NCBIfam" id="TIGR00759">
    <property type="entry name" value="aceE"/>
    <property type="match status" value="1"/>
</dbReference>
<reference evidence="11" key="1">
    <citation type="submission" date="2020-05" db="EMBL/GenBank/DDBJ databases">
        <authorList>
            <person name="Chiriac C."/>
            <person name="Salcher M."/>
            <person name="Ghai R."/>
            <person name="Kavagutti S V."/>
        </authorList>
    </citation>
    <scope>NUCLEOTIDE SEQUENCE</scope>
</reference>
<feature type="domain" description="Transketolase-like C-terminal" evidence="10">
    <location>
        <begin position="749"/>
        <end position="872"/>
    </location>
</feature>
<evidence type="ECO:0000259" key="9">
    <source>
        <dbReference type="Pfam" id="PF17831"/>
    </source>
</evidence>
<keyword evidence="5" id="KW-0786">Thiamine pyrophosphate</keyword>
<dbReference type="InterPro" id="IPR055152">
    <property type="entry name" value="Transketolase-like_C_2"/>
</dbReference>
<organism evidence="11">
    <name type="scientific">freshwater metagenome</name>
    <dbReference type="NCBI Taxonomy" id="449393"/>
    <lineage>
        <taxon>unclassified sequences</taxon>
        <taxon>metagenomes</taxon>
        <taxon>ecological metagenomes</taxon>
    </lineage>
</organism>
<dbReference type="Gene3D" id="3.40.50.920">
    <property type="match status" value="1"/>
</dbReference>
<dbReference type="Pfam" id="PF17831">
    <property type="entry name" value="PDH_E1_M"/>
    <property type="match status" value="1"/>
</dbReference>
<evidence type="ECO:0000259" key="8">
    <source>
        <dbReference type="Pfam" id="PF00456"/>
    </source>
</evidence>
<dbReference type="Pfam" id="PF22613">
    <property type="entry name" value="Transketolase_C_1"/>
    <property type="match status" value="1"/>
</dbReference>
<feature type="domain" description="Transketolase N-terminal" evidence="8">
    <location>
        <begin position="215"/>
        <end position="306"/>
    </location>
</feature>
<gene>
    <name evidence="11" type="ORF">UFOPK3046_00281</name>
</gene>
<protein>
    <recommendedName>
        <fullName evidence="3">Pyruvate dehydrogenase E1 component</fullName>
        <ecNumber evidence="2">1.2.4.1</ecNumber>
    </recommendedName>
</protein>
<dbReference type="FunFam" id="3.40.50.970:FF:000011">
    <property type="entry name" value="Pyruvate dehydrogenase E1 component"/>
    <property type="match status" value="1"/>
</dbReference>
<evidence type="ECO:0000313" key="11">
    <source>
        <dbReference type="EMBL" id="CAB4796591.1"/>
    </source>
</evidence>
<dbReference type="SUPFAM" id="SSF52518">
    <property type="entry name" value="Thiamin diphosphate-binding fold (THDP-binding)"/>
    <property type="match status" value="2"/>
</dbReference>
<dbReference type="Pfam" id="PF00456">
    <property type="entry name" value="Transketolase_N"/>
    <property type="match status" value="1"/>
</dbReference>
<evidence type="ECO:0000256" key="2">
    <source>
        <dbReference type="ARBA" id="ARBA00012281"/>
    </source>
</evidence>
<dbReference type="InterPro" id="IPR004660">
    <property type="entry name" value="PDH_E1"/>
</dbReference>
<sequence length="915" mass="101397">MNIDGFAHQLPDTDPQETEEWLDSLTAVVETHGHSRARYLMARLRERSMELAVDTSASVSTPYINTIPKADEPWFPGDIHIERHIRAYIRWNAAVMVVRANLNADGIGGHLSTFASSAALYEVGFNHFFKGKQGGHPGDHVYFQGHGSPGIYARAFLEYRLDEGDLDRFRREVTVADSPPSQTGHGLSSYPHPRLMPEFWEYPTVSMGLGPILSIYQARFNKYLQNRRIDDALSSRVWGFVGDGEIDEPETLGAISLAAREKLDNLTWVVNCNLQRLDGPVRSNGKVIQELEAIFRGNGWNVIKVIWGGGWDELLEKDVDGVLLNKMNSTIDGEFQQYAIESGSFIREHFFGPDPRLRAMVEHLSDSELQNLPRGGHDYQKLYAAYAAAVDTKGAPTVILAKTIKGWTLGNGFEGRNSTHQIKKMSPKQLIELRDRLHLQDVLPDSAFEGGLPPYVRPAPDSEIATYLLGRRTALDGPLPSRVVENRRPLVLPNDSVFTEFLQGSGTQAVSTTVAFTRLLRNLCRDPQVGSRIVPIIPDEARTFGMDAMFKELGIYSALGQNYEPVDHDLLLSYKESTDGQILEEGITEAGGLADWTAAATSYAHRGVAMIPFFTFYSMFGFQRVGDLIWAAADARARGFLMGATAGRTTLQGEGLQHNDGQSLVLSSVVPVCRSYDPTFAFETALIVRDGIHRMYPGGDATAGEDILYYITLYNENYQMPAMPTDEAGHSVAEGVVKGLYRSDLGPSNAGPRATILFSGAAHTEALKAQAELTEHYGVSAELWSATSYQQLRVEALEVDRWNSLHPEEQPRVPWVTSQLERSQGPIVAVTDFMRMVPDQVSRWSPRAWHSLGTDGFGRSDTRETLRHYFETDAPNIVLAVLNQLVADGTLVPAAISDAISRYNLATEGQVPWHG</sequence>
<dbReference type="GO" id="GO:0004739">
    <property type="term" value="F:pyruvate dehydrogenase (acetyl-transferring) activity"/>
    <property type="evidence" value="ECO:0007669"/>
    <property type="project" value="UniProtKB-EC"/>
</dbReference>
<dbReference type="PIRSF" id="PIRSF000156">
    <property type="entry name" value="Pyruvate_dh_E1"/>
    <property type="match status" value="1"/>
</dbReference>
<dbReference type="SUPFAM" id="SSF52922">
    <property type="entry name" value="TK C-terminal domain-like"/>
    <property type="match status" value="1"/>
</dbReference>
<dbReference type="CDD" id="cd02017">
    <property type="entry name" value="TPP_E1_EcPDC_like"/>
    <property type="match status" value="1"/>
</dbReference>
<evidence type="ECO:0000259" key="10">
    <source>
        <dbReference type="Pfam" id="PF22613"/>
    </source>
</evidence>
<comment type="cofactor">
    <cofactor evidence="1">
        <name>thiamine diphosphate</name>
        <dbReference type="ChEBI" id="CHEBI:58937"/>
    </cofactor>
</comment>
<evidence type="ECO:0000256" key="6">
    <source>
        <dbReference type="ARBA" id="ARBA00023317"/>
    </source>
</evidence>
<evidence type="ECO:0000256" key="7">
    <source>
        <dbReference type="ARBA" id="ARBA00051231"/>
    </source>
</evidence>
<dbReference type="InterPro" id="IPR041621">
    <property type="entry name" value="PDH_E1_M"/>
</dbReference>
<dbReference type="PANTHER" id="PTHR43825:SF3">
    <property type="entry name" value="PYRUVATE DEHYDROGENASE E1 COMPONENT"/>
    <property type="match status" value="1"/>
</dbReference>
<dbReference type="InterPro" id="IPR029061">
    <property type="entry name" value="THDP-binding"/>
</dbReference>
<evidence type="ECO:0000256" key="3">
    <source>
        <dbReference type="ARBA" id="ARBA00017172"/>
    </source>
</evidence>
<evidence type="ECO:0000256" key="4">
    <source>
        <dbReference type="ARBA" id="ARBA00023002"/>
    </source>
</evidence>
<proteinExistence type="predicted"/>
<comment type="catalytic activity">
    <reaction evidence="7">
        <text>N(6)-[(R)-lipoyl]-L-lysyl-[protein] + pyruvate + H(+) = N(6)-[(R)-S(8)-acetyldihydrolipoyl]-L-lysyl-[protein] + CO2</text>
        <dbReference type="Rhea" id="RHEA:19189"/>
        <dbReference type="Rhea" id="RHEA-COMP:10474"/>
        <dbReference type="Rhea" id="RHEA-COMP:10478"/>
        <dbReference type="ChEBI" id="CHEBI:15361"/>
        <dbReference type="ChEBI" id="CHEBI:15378"/>
        <dbReference type="ChEBI" id="CHEBI:16526"/>
        <dbReference type="ChEBI" id="CHEBI:83099"/>
        <dbReference type="ChEBI" id="CHEBI:83111"/>
        <dbReference type="EC" id="1.2.4.1"/>
    </reaction>
</comment>
<keyword evidence="4" id="KW-0560">Oxidoreductase</keyword>
<dbReference type="InterPro" id="IPR009014">
    <property type="entry name" value="Transketo_C/PFOR_II"/>
</dbReference>
<accession>A0A6J6XHB9</accession>
<dbReference type="InterPro" id="IPR051157">
    <property type="entry name" value="PDH/Transketolase"/>
</dbReference>
<dbReference type="InterPro" id="IPR035807">
    <property type="entry name" value="PDC_E1_N"/>
</dbReference>
<keyword evidence="6" id="KW-0670">Pyruvate</keyword>
<dbReference type="Gene3D" id="3.40.50.970">
    <property type="match status" value="2"/>
</dbReference>
<evidence type="ECO:0000256" key="5">
    <source>
        <dbReference type="ARBA" id="ARBA00023052"/>
    </source>
</evidence>
<name>A0A6J6XHB9_9ZZZZ</name>